<dbReference type="EMBL" id="VDLU01000003">
    <property type="protein sequence ID" value="TNJ27679.1"/>
    <property type="molecule type" value="Genomic_DNA"/>
</dbReference>
<dbReference type="GO" id="GO:0031369">
    <property type="term" value="F:translation initiation factor binding"/>
    <property type="evidence" value="ECO:0007669"/>
    <property type="project" value="TreeGrafter"/>
</dbReference>
<dbReference type="OrthoDB" id="10255414at2759"/>
<dbReference type="GO" id="GO:0003729">
    <property type="term" value="F:mRNA binding"/>
    <property type="evidence" value="ECO:0007669"/>
    <property type="project" value="TreeGrafter"/>
</dbReference>
<dbReference type="SUPFAM" id="SSF75689">
    <property type="entry name" value="Zinc-binding domain of translation initiation factor 2 beta"/>
    <property type="match status" value="1"/>
</dbReference>
<protein>
    <submittedName>
        <fullName evidence="5">Eukaryotic translation initiation factor 2 beta subunit</fullName>
    </submittedName>
</protein>
<feature type="domain" description="Translation initiation factor IF2/IF5" evidence="4">
    <location>
        <begin position="155"/>
        <end position="264"/>
    </location>
</feature>
<sequence>MAENLFDANVSLSGANEKKKKPKKRKNLEVDPSNYRVTTLGRLTIYNPVFDYNALTDIFTAQKAQATKPVSADVPVEAPPVTKGDVSFVSDNGQIILRKIRKDRQKGELTGLFKGADAAGAQDETVAPVKDLTYRSMLDTIFRALNKKRDMTEQQRQQVDIEPVIKAQSSKTVQLLNLLDICKASHRTPDHLLSYLSSELKVHATMDDKGIATFKTRITLAQLKYNIKKYQSDYVQCRGCNSFNTLLTRENGSYHVRCNECKANRCVPLIKKFASEGK</sequence>
<evidence type="ECO:0000256" key="2">
    <source>
        <dbReference type="ARBA" id="ARBA00022540"/>
    </source>
</evidence>
<proteinExistence type="inferred from homology"/>
<dbReference type="GO" id="GO:0001731">
    <property type="term" value="P:formation of translation preinitiation complex"/>
    <property type="evidence" value="ECO:0007669"/>
    <property type="project" value="TreeGrafter"/>
</dbReference>
<dbReference type="PANTHER" id="PTHR23001:SF3">
    <property type="entry name" value="EUKARYOTIC TRANSLATION INITIATION FACTOR 2 SUBUNIT 2"/>
    <property type="match status" value="1"/>
</dbReference>
<evidence type="ECO:0000313" key="5">
    <source>
        <dbReference type="EMBL" id="TNJ27679.1"/>
    </source>
</evidence>
<dbReference type="SUPFAM" id="SSF100966">
    <property type="entry name" value="Translation initiation factor 2 beta, aIF2beta, N-terminal domain"/>
    <property type="match status" value="1"/>
</dbReference>
<dbReference type="InterPro" id="IPR016190">
    <property type="entry name" value="Transl_init_fac_IF2/IF5_Zn-bd"/>
</dbReference>
<dbReference type="InterPro" id="IPR002735">
    <property type="entry name" value="Transl_init_fac_IF2/IF5_dom"/>
</dbReference>
<reference evidence="5 6" key="1">
    <citation type="submission" date="2019-05" db="EMBL/GenBank/DDBJ databases">
        <title>The compact genome of Giardia muris reveals important steps in the evolution of intestinal protozoan parasites.</title>
        <authorList>
            <person name="Xu F."/>
            <person name="Jimenez-Gonzalez A."/>
            <person name="Einarsson E."/>
            <person name="Astvaldsson A."/>
            <person name="Peirasmaki D."/>
            <person name="Eckmann L."/>
            <person name="Andersson J.O."/>
            <person name="Svard S.G."/>
            <person name="Jerlstrom-Hultqvist J."/>
        </authorList>
    </citation>
    <scope>NUCLEOTIDE SEQUENCE [LARGE SCALE GENOMIC DNA]</scope>
    <source>
        <strain evidence="5 6">Roberts-Thomson</strain>
    </source>
</reference>
<gene>
    <name evidence="5" type="ORF">GMRT_23278</name>
</gene>
<accession>A0A4Z1T587</accession>
<keyword evidence="6" id="KW-1185">Reference proteome</keyword>
<dbReference type="Proteomes" id="UP000315496">
    <property type="component" value="Chromosome 3"/>
</dbReference>
<keyword evidence="2 5" id="KW-0396">Initiation factor</keyword>
<name>A0A4Z1T587_GIAMU</name>
<evidence type="ECO:0000256" key="3">
    <source>
        <dbReference type="ARBA" id="ARBA00022917"/>
    </source>
</evidence>
<keyword evidence="3" id="KW-0648">Protein biosynthesis</keyword>
<dbReference type="VEuPathDB" id="GiardiaDB:GMRT_23278"/>
<evidence type="ECO:0000256" key="1">
    <source>
        <dbReference type="ARBA" id="ARBA00010397"/>
    </source>
</evidence>
<dbReference type="Gene3D" id="3.30.30.170">
    <property type="match status" value="1"/>
</dbReference>
<evidence type="ECO:0000313" key="6">
    <source>
        <dbReference type="Proteomes" id="UP000315496"/>
    </source>
</evidence>
<comment type="caution">
    <text evidence="5">The sequence shown here is derived from an EMBL/GenBank/DDBJ whole genome shotgun (WGS) entry which is preliminary data.</text>
</comment>
<dbReference type="GO" id="GO:0005850">
    <property type="term" value="C:eukaryotic translation initiation factor 2 complex"/>
    <property type="evidence" value="ECO:0007669"/>
    <property type="project" value="TreeGrafter"/>
</dbReference>
<comment type="similarity">
    <text evidence="1">Belongs to the eIF-2-beta/eIF-5 family.</text>
</comment>
<evidence type="ECO:0000259" key="4">
    <source>
        <dbReference type="SMART" id="SM00653"/>
    </source>
</evidence>
<dbReference type="InterPro" id="IPR045196">
    <property type="entry name" value="IF2/IF5"/>
</dbReference>
<organism evidence="5 6">
    <name type="scientific">Giardia muris</name>
    <dbReference type="NCBI Taxonomy" id="5742"/>
    <lineage>
        <taxon>Eukaryota</taxon>
        <taxon>Metamonada</taxon>
        <taxon>Diplomonadida</taxon>
        <taxon>Hexamitidae</taxon>
        <taxon>Giardiinae</taxon>
        <taxon>Giardia</taxon>
    </lineage>
</organism>
<dbReference type="GO" id="GO:0003743">
    <property type="term" value="F:translation initiation factor activity"/>
    <property type="evidence" value="ECO:0007669"/>
    <property type="project" value="UniProtKB-KW"/>
</dbReference>
<dbReference type="Pfam" id="PF01873">
    <property type="entry name" value="eIF-5_eIF-2B"/>
    <property type="match status" value="1"/>
</dbReference>
<dbReference type="InterPro" id="IPR016189">
    <property type="entry name" value="Transl_init_fac_IF2/IF5_N"/>
</dbReference>
<dbReference type="PANTHER" id="PTHR23001">
    <property type="entry name" value="EUKARYOTIC TRANSLATION INITIATION FACTOR"/>
    <property type="match status" value="1"/>
</dbReference>
<dbReference type="SMART" id="SM00653">
    <property type="entry name" value="eIF2B_5"/>
    <property type="match status" value="1"/>
</dbReference>
<dbReference type="AlphaFoldDB" id="A0A4Z1T587"/>